<dbReference type="GO" id="GO:0007304">
    <property type="term" value="P:chorion-containing eggshell formation"/>
    <property type="evidence" value="ECO:0007669"/>
    <property type="project" value="InterPro"/>
</dbReference>
<sequence>MTAGAFVFLCFAGTALSQCIGRETLLGPGLAGPFGPAWGYDGLAPYEGLGYGPMRAGLGPMGPGLGPMGPGLGPLGIAPANGLAAGYGGGLAVTSASPIAPTGLSVTSENAIEGTLAVVGQLPFLGAVATDGAFPTVGAGAVSYGCGDGAIGIVAEAPIAPAVAPAPMGPALGYGPGMAPFGYGPAMASYRGPLGNCGLGPVY</sequence>
<gene>
    <name evidence="6" type="ORF">O3G_MSEX003316</name>
</gene>
<accession>A0A921YSN4</accession>
<name>A0A921YSN4_MANSE</name>
<feature type="chain" id="PRO_5038276338" evidence="5">
    <location>
        <begin position="18"/>
        <end position="203"/>
    </location>
</feature>
<evidence type="ECO:0000256" key="2">
    <source>
        <dbReference type="ARBA" id="ARBA00005906"/>
    </source>
</evidence>
<keyword evidence="3" id="KW-0677">Repeat</keyword>
<proteinExistence type="inferred from homology"/>
<dbReference type="Proteomes" id="UP000791440">
    <property type="component" value="Unassembled WGS sequence"/>
</dbReference>
<dbReference type="OrthoDB" id="6930117at2759"/>
<reference evidence="6" key="2">
    <citation type="submission" date="2020-12" db="EMBL/GenBank/DDBJ databases">
        <authorList>
            <person name="Kanost M."/>
        </authorList>
    </citation>
    <scope>NUCLEOTIDE SEQUENCE</scope>
</reference>
<comment type="caution">
    <text evidence="6">The sequence shown here is derived from an EMBL/GenBank/DDBJ whole genome shotgun (WGS) entry which is preliminary data.</text>
</comment>
<comment type="similarity">
    <text evidence="2 4">Belongs to the chorion protein family.</text>
</comment>
<dbReference type="EMBL" id="JH668310">
    <property type="protein sequence ID" value="KAG6444460.1"/>
    <property type="molecule type" value="Genomic_DNA"/>
</dbReference>
<reference evidence="6" key="1">
    <citation type="journal article" date="2016" name="Insect Biochem. Mol. Biol.">
        <title>Multifaceted biological insights from a draft genome sequence of the tobacco hornworm moth, Manduca sexta.</title>
        <authorList>
            <person name="Kanost M.R."/>
            <person name="Arrese E.L."/>
            <person name="Cao X."/>
            <person name="Chen Y.R."/>
            <person name="Chellapilla S."/>
            <person name="Goldsmith M.R."/>
            <person name="Grosse-Wilde E."/>
            <person name="Heckel D.G."/>
            <person name="Herndon N."/>
            <person name="Jiang H."/>
            <person name="Papanicolaou A."/>
            <person name="Qu J."/>
            <person name="Soulages J.L."/>
            <person name="Vogel H."/>
            <person name="Walters J."/>
            <person name="Waterhouse R.M."/>
            <person name="Ahn S.J."/>
            <person name="Almeida F.C."/>
            <person name="An C."/>
            <person name="Aqrawi P."/>
            <person name="Bretschneider A."/>
            <person name="Bryant W.B."/>
            <person name="Bucks S."/>
            <person name="Chao H."/>
            <person name="Chevignon G."/>
            <person name="Christen J.M."/>
            <person name="Clarke D.F."/>
            <person name="Dittmer N.T."/>
            <person name="Ferguson L.C.F."/>
            <person name="Garavelou S."/>
            <person name="Gordon K.H.J."/>
            <person name="Gunaratna R.T."/>
            <person name="Han Y."/>
            <person name="Hauser F."/>
            <person name="He Y."/>
            <person name="Heidel-Fischer H."/>
            <person name="Hirsh A."/>
            <person name="Hu Y."/>
            <person name="Jiang H."/>
            <person name="Kalra D."/>
            <person name="Klinner C."/>
            <person name="Konig C."/>
            <person name="Kovar C."/>
            <person name="Kroll A.R."/>
            <person name="Kuwar S.S."/>
            <person name="Lee S.L."/>
            <person name="Lehman R."/>
            <person name="Li K."/>
            <person name="Li Z."/>
            <person name="Liang H."/>
            <person name="Lovelace S."/>
            <person name="Lu Z."/>
            <person name="Mansfield J.H."/>
            <person name="McCulloch K.J."/>
            <person name="Mathew T."/>
            <person name="Morton B."/>
            <person name="Muzny D.M."/>
            <person name="Neunemann D."/>
            <person name="Ongeri F."/>
            <person name="Pauchet Y."/>
            <person name="Pu L.L."/>
            <person name="Pyrousis I."/>
            <person name="Rao X.J."/>
            <person name="Redding A."/>
            <person name="Roesel C."/>
            <person name="Sanchez-Gracia A."/>
            <person name="Schaack S."/>
            <person name="Shukla A."/>
            <person name="Tetreau G."/>
            <person name="Wang Y."/>
            <person name="Xiong G.H."/>
            <person name="Traut W."/>
            <person name="Walsh T.K."/>
            <person name="Worley K.C."/>
            <person name="Wu D."/>
            <person name="Wu W."/>
            <person name="Wu Y.Q."/>
            <person name="Zhang X."/>
            <person name="Zou Z."/>
            <person name="Zucker H."/>
            <person name="Briscoe A.D."/>
            <person name="Burmester T."/>
            <person name="Clem R.J."/>
            <person name="Feyereisen R."/>
            <person name="Grimmelikhuijzen C.J.P."/>
            <person name="Hamodrakas S.J."/>
            <person name="Hansson B.S."/>
            <person name="Huguet E."/>
            <person name="Jermiin L.S."/>
            <person name="Lan Q."/>
            <person name="Lehman H.K."/>
            <person name="Lorenzen M."/>
            <person name="Merzendorfer H."/>
            <person name="Michalopoulos I."/>
            <person name="Morton D.B."/>
            <person name="Muthukrishnan S."/>
            <person name="Oakeshott J.G."/>
            <person name="Palmer W."/>
            <person name="Park Y."/>
            <person name="Passarelli A.L."/>
            <person name="Rozas J."/>
            <person name="Schwartz L.M."/>
            <person name="Smith W."/>
            <person name="Southgate A."/>
            <person name="Vilcinskas A."/>
            <person name="Vogt R."/>
            <person name="Wang P."/>
            <person name="Werren J."/>
            <person name="Yu X.Q."/>
            <person name="Zhou J.J."/>
            <person name="Brown S.J."/>
            <person name="Scherer S.E."/>
            <person name="Richards S."/>
            <person name="Blissard G.W."/>
        </authorList>
    </citation>
    <scope>NUCLEOTIDE SEQUENCE</scope>
</reference>
<evidence type="ECO:0000313" key="7">
    <source>
        <dbReference type="Proteomes" id="UP000791440"/>
    </source>
</evidence>
<evidence type="ECO:0000256" key="1">
    <source>
        <dbReference type="ARBA" id="ARBA00003434"/>
    </source>
</evidence>
<dbReference type="GO" id="GO:0042600">
    <property type="term" value="C:egg chorion"/>
    <property type="evidence" value="ECO:0007669"/>
    <property type="project" value="InterPro"/>
</dbReference>
<dbReference type="GO" id="GO:0005213">
    <property type="term" value="F:structural constituent of egg chorion"/>
    <property type="evidence" value="ECO:0007669"/>
    <property type="project" value="InterPro"/>
</dbReference>
<keyword evidence="7" id="KW-1185">Reference proteome</keyword>
<evidence type="ECO:0000313" key="6">
    <source>
        <dbReference type="EMBL" id="KAG6444460.1"/>
    </source>
</evidence>
<dbReference type="AlphaFoldDB" id="A0A921YSN4"/>
<dbReference type="InterPro" id="IPR002635">
    <property type="entry name" value="Chorion"/>
</dbReference>
<evidence type="ECO:0000256" key="3">
    <source>
        <dbReference type="ARBA" id="ARBA00022737"/>
    </source>
</evidence>
<feature type="signal peptide" evidence="5">
    <location>
        <begin position="1"/>
        <end position="17"/>
    </location>
</feature>
<dbReference type="Pfam" id="PF01723">
    <property type="entry name" value="Chorion_1"/>
    <property type="match status" value="1"/>
</dbReference>
<dbReference type="EMBL" id="JH668310">
    <property type="protein sequence ID" value="KAG6444459.1"/>
    <property type="molecule type" value="Genomic_DNA"/>
</dbReference>
<protein>
    <submittedName>
        <fullName evidence="6">Uncharacterized protein</fullName>
    </submittedName>
</protein>
<organism evidence="6 7">
    <name type="scientific">Manduca sexta</name>
    <name type="common">Tobacco hawkmoth</name>
    <name type="synonym">Tobacco hornworm</name>
    <dbReference type="NCBI Taxonomy" id="7130"/>
    <lineage>
        <taxon>Eukaryota</taxon>
        <taxon>Metazoa</taxon>
        <taxon>Ecdysozoa</taxon>
        <taxon>Arthropoda</taxon>
        <taxon>Hexapoda</taxon>
        <taxon>Insecta</taxon>
        <taxon>Pterygota</taxon>
        <taxon>Neoptera</taxon>
        <taxon>Endopterygota</taxon>
        <taxon>Lepidoptera</taxon>
        <taxon>Glossata</taxon>
        <taxon>Ditrysia</taxon>
        <taxon>Bombycoidea</taxon>
        <taxon>Sphingidae</taxon>
        <taxon>Sphinginae</taxon>
        <taxon>Sphingini</taxon>
        <taxon>Manduca</taxon>
    </lineage>
</organism>
<comment type="function">
    <text evidence="1">This protein is one of many from the eggshell of the silk moth.</text>
</comment>
<evidence type="ECO:0000256" key="4">
    <source>
        <dbReference type="RuleBase" id="RU004378"/>
    </source>
</evidence>
<evidence type="ECO:0000256" key="5">
    <source>
        <dbReference type="SAM" id="SignalP"/>
    </source>
</evidence>
<keyword evidence="5" id="KW-0732">Signal</keyword>